<reference evidence="2 3" key="1">
    <citation type="journal article" date="2015" name="PLoS ONE">
        <title>Genomic analysis reveals the molecular basis for capsule loss in the group B streptococcus population.</title>
        <authorList>
            <consortium name="DEVANI Consortium"/>
            <person name="Rosini R."/>
            <person name="Campisi E."/>
            <person name="De Chiara M."/>
            <person name="Tettelin H."/>
            <person name="Rinaudo D."/>
            <person name="Toniolo C."/>
            <person name="Metruccio M."/>
            <person name="Guidotti S."/>
            <person name="Sorensen U.B."/>
            <person name="Kilian M."/>
            <person name="Ramirez M."/>
            <person name="Janulczyk R."/>
            <person name="Donati C."/>
            <person name="Grandi G."/>
            <person name="Margarit I."/>
        </authorList>
    </citation>
    <scope>NUCLEOTIDE SEQUENCE [LARGE SCALE GENOMIC DNA]</scope>
    <source>
        <strain evidence="2 3">DK-B-USS-215</strain>
    </source>
</reference>
<dbReference type="CDD" id="cd16427">
    <property type="entry name" value="TraM-like"/>
    <property type="match status" value="1"/>
</dbReference>
<dbReference type="Gene3D" id="3.10.450.540">
    <property type="match status" value="1"/>
</dbReference>
<accession>A0A837KY06</accession>
<protein>
    <submittedName>
        <fullName evidence="2">Uncharacterized protein</fullName>
    </submittedName>
</protein>
<feature type="region of interest" description="Disordered" evidence="1">
    <location>
        <begin position="156"/>
        <end position="183"/>
    </location>
</feature>
<feature type="compositionally biased region" description="Polar residues" evidence="1">
    <location>
        <begin position="162"/>
        <end position="171"/>
    </location>
</feature>
<name>A0A837KY06_STRAG</name>
<dbReference type="Proteomes" id="UP000035346">
    <property type="component" value="Unassembled WGS sequence"/>
</dbReference>
<dbReference type="AlphaFoldDB" id="A0A837KY06"/>
<organism evidence="2 3">
    <name type="scientific">Streptococcus agalactiae</name>
    <dbReference type="NCBI Taxonomy" id="1311"/>
    <lineage>
        <taxon>Bacteria</taxon>
        <taxon>Bacillati</taxon>
        <taxon>Bacillota</taxon>
        <taxon>Bacilli</taxon>
        <taxon>Lactobacillales</taxon>
        <taxon>Streptococcaceae</taxon>
        <taxon>Streptococcus</taxon>
    </lineage>
</organism>
<dbReference type="RefSeq" id="WP_047209059.1">
    <property type="nucleotide sequence ID" value="NZ_LBKL01000084.1"/>
</dbReference>
<sequence>MGFSLFQTFPNLSDDLFVEVTWDKALSPETDEDLEELIADLDLTESLPYLSFKQTENLFQTLKEYYETIELGRLALCHQEGGKPSSEGEVFSEPFVINQTYTNLLNPLMDVILTHPAFSDYPYSEKRDYFVGQVFPAYQASLGLSLTDLPDFPLKEPKKQGLSKQSSNSKSIAKLSRASPSEQGKPVKKQVFGLFLIGMLSLASLGMVLKSHYQLSKQSEQLEYLYQEGKQLKELVSTEHQIDVFSRYFLPNYYSGKKENLRDFLSTGDVKYTVPQEGKLSSVILEKLHYDVKTKAYEPTYVLSVKQGNQTKTVRLQFTVVASKVAKYGYTITTEPIVSDYVKPKS</sequence>
<proteinExistence type="predicted"/>
<gene>
    <name evidence="2" type="ORF">WA04_08835</name>
</gene>
<dbReference type="EMBL" id="LBKL01000084">
    <property type="protein sequence ID" value="KLL36507.1"/>
    <property type="molecule type" value="Genomic_DNA"/>
</dbReference>
<comment type="caution">
    <text evidence="2">The sequence shown here is derived from an EMBL/GenBank/DDBJ whole genome shotgun (WGS) entry which is preliminary data.</text>
</comment>
<evidence type="ECO:0000313" key="2">
    <source>
        <dbReference type="EMBL" id="KLL36507.1"/>
    </source>
</evidence>
<evidence type="ECO:0000256" key="1">
    <source>
        <dbReference type="SAM" id="MobiDB-lite"/>
    </source>
</evidence>
<evidence type="ECO:0000313" key="3">
    <source>
        <dbReference type="Proteomes" id="UP000035346"/>
    </source>
</evidence>